<proteinExistence type="predicted"/>
<evidence type="ECO:0000259" key="4">
    <source>
        <dbReference type="PROSITE" id="PS50893"/>
    </source>
</evidence>
<dbReference type="Proteomes" id="UP000589521">
    <property type="component" value="Unassembled WGS sequence"/>
</dbReference>
<dbReference type="SUPFAM" id="SSF52540">
    <property type="entry name" value="P-loop containing nucleoside triphosphate hydrolases"/>
    <property type="match status" value="1"/>
</dbReference>
<keyword evidence="2" id="KW-0547">Nucleotide-binding</keyword>
<dbReference type="Pfam" id="PF00005">
    <property type="entry name" value="ABC_tran"/>
    <property type="match status" value="1"/>
</dbReference>
<dbReference type="PANTHER" id="PTHR42939">
    <property type="entry name" value="ABC TRANSPORTER ATP-BINDING PROTEIN ALBC-RELATED"/>
    <property type="match status" value="1"/>
</dbReference>
<keyword evidence="1" id="KW-0813">Transport</keyword>
<dbReference type="InterPro" id="IPR027417">
    <property type="entry name" value="P-loop_NTPase"/>
</dbReference>
<reference evidence="5 6" key="1">
    <citation type="submission" date="2020-07" db="EMBL/GenBank/DDBJ databases">
        <title>MOT database genomes.</title>
        <authorList>
            <person name="Joseph S."/>
            <person name="Aduse-Opoku J."/>
            <person name="Hashim A."/>
            <person name="Wade W."/>
            <person name="Curtis M."/>
        </authorList>
    </citation>
    <scope>NUCLEOTIDE SEQUENCE [LARGE SCALE GENOMIC DNA]</scope>
    <source>
        <strain evidence="5 6">STR</strain>
    </source>
</reference>
<dbReference type="EMBL" id="JACBXX010000132">
    <property type="protein sequence ID" value="NYS96707.1"/>
    <property type="molecule type" value="Genomic_DNA"/>
</dbReference>
<dbReference type="RefSeq" id="WP_179925415.1">
    <property type="nucleotide sequence ID" value="NZ_JACBXX010000132.1"/>
</dbReference>
<dbReference type="InterPro" id="IPR003439">
    <property type="entry name" value="ABC_transporter-like_ATP-bd"/>
</dbReference>
<dbReference type="GO" id="GO:0005524">
    <property type="term" value="F:ATP binding"/>
    <property type="evidence" value="ECO:0007669"/>
    <property type="project" value="UniProtKB-KW"/>
</dbReference>
<evidence type="ECO:0000256" key="3">
    <source>
        <dbReference type="ARBA" id="ARBA00022840"/>
    </source>
</evidence>
<gene>
    <name evidence="5" type="ORF">HZY94_05885</name>
</gene>
<sequence length="200" mass="23059">MKFIQLSKFYKVVSDKFVLKCKSLKIVPGIYQIRGENGSGKSIFLKYLIQLISSSDSMVQSNCKKILYLTNEEITFPNLTVKENLMLSYFLFKIKDSINTELIPEEHLETLCKNASLGTRQKVGLSLAMVGNFWDLIILDEAFSNLDSNTMYKFLNSIDERVHEGTIVLFVEHQVDFSDYSCFKNLKSIYVRQGDIYEAR</sequence>
<dbReference type="InterPro" id="IPR051782">
    <property type="entry name" value="ABC_Transporter_VariousFunc"/>
</dbReference>
<dbReference type="PROSITE" id="PS50893">
    <property type="entry name" value="ABC_TRANSPORTER_2"/>
    <property type="match status" value="1"/>
</dbReference>
<protein>
    <submittedName>
        <fullName evidence="5">ATP-binding cassette domain-containing protein</fullName>
    </submittedName>
</protein>
<evidence type="ECO:0000256" key="2">
    <source>
        <dbReference type="ARBA" id="ARBA00022741"/>
    </source>
</evidence>
<evidence type="ECO:0000313" key="6">
    <source>
        <dbReference type="Proteomes" id="UP000589521"/>
    </source>
</evidence>
<feature type="domain" description="ABC transporter" evidence="4">
    <location>
        <begin position="4"/>
        <end position="199"/>
    </location>
</feature>
<evidence type="ECO:0000313" key="5">
    <source>
        <dbReference type="EMBL" id="NYS96707.1"/>
    </source>
</evidence>
<keyword evidence="3 5" id="KW-0067">ATP-binding</keyword>
<dbReference type="Gene3D" id="3.40.50.300">
    <property type="entry name" value="P-loop containing nucleotide triphosphate hydrolases"/>
    <property type="match status" value="1"/>
</dbReference>
<dbReference type="AlphaFoldDB" id="A0A7Z0S542"/>
<comment type="caution">
    <text evidence="5">The sequence shown here is derived from an EMBL/GenBank/DDBJ whole genome shotgun (WGS) entry which is preliminary data.</text>
</comment>
<dbReference type="GO" id="GO:0016887">
    <property type="term" value="F:ATP hydrolysis activity"/>
    <property type="evidence" value="ECO:0007669"/>
    <property type="project" value="InterPro"/>
</dbReference>
<organism evidence="5 6">
    <name type="scientific">Streptococcus danieliae</name>
    <dbReference type="NCBI Taxonomy" id="747656"/>
    <lineage>
        <taxon>Bacteria</taxon>
        <taxon>Bacillati</taxon>
        <taxon>Bacillota</taxon>
        <taxon>Bacilli</taxon>
        <taxon>Lactobacillales</taxon>
        <taxon>Streptococcaceae</taxon>
        <taxon>Streptococcus</taxon>
    </lineage>
</organism>
<accession>A0A7Z0S542</accession>
<dbReference type="PANTHER" id="PTHR42939:SF1">
    <property type="entry name" value="ABC TRANSPORTER ATP-BINDING PROTEIN ALBC-RELATED"/>
    <property type="match status" value="1"/>
</dbReference>
<name>A0A7Z0S542_9STRE</name>
<evidence type="ECO:0000256" key="1">
    <source>
        <dbReference type="ARBA" id="ARBA00022448"/>
    </source>
</evidence>